<evidence type="ECO:0000256" key="1">
    <source>
        <dbReference type="SAM" id="Phobius"/>
    </source>
</evidence>
<keyword evidence="3" id="KW-1185">Reference proteome</keyword>
<gene>
    <name evidence="2" type="ORF">GPA22_22375</name>
</gene>
<reference evidence="2 3" key="1">
    <citation type="submission" date="2019-12" db="EMBL/GenBank/DDBJ databases">
        <title>Comparative genomics gives insights into the taxonomy of the Azoarcus-Aromatoleum group and reveals separate origins of nif in the plant-associated Azoarcus and non-plant-associated Aromatoleum sub-groups.</title>
        <authorList>
            <person name="Lafos M."/>
            <person name="Maluk M."/>
            <person name="Batista M."/>
            <person name="Junghare M."/>
            <person name="Carmona M."/>
            <person name="Faoro H."/>
            <person name="Cruz L.M."/>
            <person name="Battistoni F."/>
            <person name="De Souza E."/>
            <person name="Pedrosa F."/>
            <person name="Chen W.-M."/>
            <person name="Poole P.S."/>
            <person name="Dixon R.A."/>
            <person name="James E.K."/>
        </authorList>
    </citation>
    <scope>NUCLEOTIDE SEQUENCE [LARGE SCALE GENOMIC DNA]</scope>
    <source>
        <strain evidence="2 3">Td21</strain>
    </source>
</reference>
<keyword evidence="1" id="KW-1133">Transmembrane helix</keyword>
<feature type="transmembrane region" description="Helical" evidence="1">
    <location>
        <begin position="40"/>
        <end position="60"/>
    </location>
</feature>
<dbReference type="RefSeq" id="WP_169258284.1">
    <property type="nucleotide sequence ID" value="NZ_WTVN01000088.1"/>
</dbReference>
<dbReference type="Proteomes" id="UP000623795">
    <property type="component" value="Unassembled WGS sequence"/>
</dbReference>
<evidence type="ECO:0000313" key="3">
    <source>
        <dbReference type="Proteomes" id="UP000623795"/>
    </source>
</evidence>
<comment type="caution">
    <text evidence="2">The sequence shown here is derived from an EMBL/GenBank/DDBJ whole genome shotgun (WGS) entry which is preliminary data.</text>
</comment>
<organism evidence="2 3">
    <name type="scientific">Aromatoleum toluvorans</name>
    <dbReference type="NCBI Taxonomy" id="92002"/>
    <lineage>
        <taxon>Bacteria</taxon>
        <taxon>Pseudomonadati</taxon>
        <taxon>Pseudomonadota</taxon>
        <taxon>Betaproteobacteria</taxon>
        <taxon>Rhodocyclales</taxon>
        <taxon>Rhodocyclaceae</taxon>
        <taxon>Aromatoleum</taxon>
    </lineage>
</organism>
<dbReference type="EMBL" id="WTVN01000088">
    <property type="protein sequence ID" value="NMG46461.1"/>
    <property type="molecule type" value="Genomic_DNA"/>
</dbReference>
<proteinExistence type="predicted"/>
<protein>
    <submittedName>
        <fullName evidence="2">Uncharacterized protein</fullName>
    </submittedName>
</protein>
<sequence length="85" mass="9412">MSFKQFTAGKWGGFKLATAGVGVCGLSSLALEFLCIPAGVHSAIFLAGWLGVMVGFVIHVRRMHQENRKESRERMFAKAKQPWET</sequence>
<name>A0ABX1Q7X9_9RHOO</name>
<evidence type="ECO:0000313" key="2">
    <source>
        <dbReference type="EMBL" id="NMG46461.1"/>
    </source>
</evidence>
<keyword evidence="1" id="KW-0472">Membrane</keyword>
<accession>A0ABX1Q7X9</accession>
<keyword evidence="1" id="KW-0812">Transmembrane</keyword>